<dbReference type="PANTHER" id="PTHR11629">
    <property type="entry name" value="VACUOLAR PROTON ATPASES"/>
    <property type="match status" value="1"/>
</dbReference>
<dbReference type="InterPro" id="IPR002490">
    <property type="entry name" value="V-ATPase_116kDa_su"/>
</dbReference>
<sequence>MSDTFSEDNFDINDSRSISFDNSYQNNINTDILPLHRPPNTIERLLKLYDNKYTQDFYEDGYLRSSTVSFIEIFIPNNDYLRDILYIIGNIKEMMIVSDVNDDIVNNNLFKDIKALDDLLKHKINTISEIINYHFDSSLKFFVPPENIISDDEDNINPTSNDENNNVNEPMILEDGSIESEEQYLSRKKGLELLNLYPIDIPTKSELSQIINIINDIYQRVSELHESYLSLKTNLNIFQEERNIFFEVIKYLNRKNERYRQESDRVIQSTRLQTFENVEPDVARNLEDQYETIDLDDFEIHDIELEPSQPIADNIEDNILTQFGGYLLYGSIPKTKIHTLELLCNRATRGNLIFYHSELASLQTDSSAELKECFVIYTHGDYLQKKLEKIVDSLDGKVMSRDNSQESLNNLNGNIQGIENVLKATENHLFVELVAIRDQIPKLTSLIQKEFNVLKKLASIDNSNTTQSVIIKGWIPADKKEIFESYLKYKFNSIHSHLPLTFMTISEVPVLEDYPILSKYLNDDIMSSSRKVPLVPPTHFNSYTNSFVSAFQGIVDAYGTSKYKELNPAIPTIVTFPFMFSIMFGDIGHGVILFLISLVLVLNSKKIYKYTIDNEILAMAYNGRFILLLMGIFSVYIGFLYNDIFGKSMTLFRSGWSWSAVVKGSITAEKIPNHTYVFGIDSAWHNTENGLLFTNSYKMKLSIIMGFIHMLYSLFLSYRNYIYYQSYVDIMGNFLPGLIFMFSIFGYLTICIVLKWSINWTDPSDPRDPPSLLNMLINMFLKPGHIEAPLYKGQTAVQLLLLLVALICIPWLLIYKPLYLYRENKKSVELGYKSSEHQIQDILRLKQEQRSQALASENGRMDQMVISSVLPDDFEEFQLGDLIIHQIIHTIEFCLNCISHTASYLRLWALSLAHQQLSVVLWDMTLKAGLSVPSSGYKPGGFKEVLGLMFLFGMWFVLTCAILVAMEGTSAMLHALRLHWVEAMSKHFIGEGISFEAFSLEQE</sequence>
<evidence type="ECO:0000256" key="3">
    <source>
        <dbReference type="ARBA" id="ARBA00022448"/>
    </source>
</evidence>
<evidence type="ECO:0000256" key="4">
    <source>
        <dbReference type="ARBA" id="ARBA00022692"/>
    </source>
</evidence>
<organism evidence="11 12">
    <name type="scientific">Hanseniaspora guilliermondii</name>
    <dbReference type="NCBI Taxonomy" id="56406"/>
    <lineage>
        <taxon>Eukaryota</taxon>
        <taxon>Fungi</taxon>
        <taxon>Dikarya</taxon>
        <taxon>Ascomycota</taxon>
        <taxon>Saccharomycotina</taxon>
        <taxon>Saccharomycetes</taxon>
        <taxon>Saccharomycodales</taxon>
        <taxon>Saccharomycodaceae</taxon>
        <taxon>Hanseniaspora</taxon>
    </lineage>
</organism>
<dbReference type="Proteomes" id="UP000183365">
    <property type="component" value="Unassembled WGS sequence"/>
</dbReference>
<keyword evidence="8 10" id="KW-0472">Membrane</keyword>
<feature type="transmembrane region" description="Helical" evidence="10">
    <location>
        <begin position="623"/>
        <end position="641"/>
    </location>
</feature>
<evidence type="ECO:0000256" key="1">
    <source>
        <dbReference type="ARBA" id="ARBA00004141"/>
    </source>
</evidence>
<gene>
    <name evidence="11" type="ORF">HGUI_02669</name>
</gene>
<evidence type="ECO:0000256" key="8">
    <source>
        <dbReference type="ARBA" id="ARBA00023136"/>
    </source>
</evidence>
<feature type="transmembrane region" description="Helical" evidence="10">
    <location>
        <begin position="796"/>
        <end position="815"/>
    </location>
</feature>
<keyword evidence="4 10" id="KW-0812">Transmembrane</keyword>
<accession>A0A1L0CNJ3</accession>
<dbReference type="PANTHER" id="PTHR11629:SF59">
    <property type="entry name" value="V-TYPE PROTON ATPASE SUBUNIT A, GOLGI ISOFORM"/>
    <property type="match status" value="1"/>
</dbReference>
<dbReference type="InterPro" id="IPR026028">
    <property type="entry name" value="V-type_ATPase_116kDa_su_euka"/>
</dbReference>
<protein>
    <submittedName>
        <fullName evidence="11">Related to V-type proton ATPase subunit a, Golgi isoform</fullName>
    </submittedName>
</protein>
<keyword evidence="12" id="KW-1185">Reference proteome</keyword>
<feature type="transmembrane region" description="Helical" evidence="10">
    <location>
        <begin position="734"/>
        <end position="758"/>
    </location>
</feature>
<proteinExistence type="inferred from homology"/>
<evidence type="ECO:0000313" key="11">
    <source>
        <dbReference type="EMBL" id="SGZ40469.1"/>
    </source>
</evidence>
<feature type="coiled-coil region" evidence="9">
    <location>
        <begin position="401"/>
        <end position="428"/>
    </location>
</feature>
<evidence type="ECO:0000313" key="12">
    <source>
        <dbReference type="Proteomes" id="UP000183365"/>
    </source>
</evidence>
<evidence type="ECO:0000256" key="9">
    <source>
        <dbReference type="SAM" id="Coils"/>
    </source>
</evidence>
<dbReference type="VEuPathDB" id="FungiDB:HGUI_02669"/>
<reference evidence="12" key="1">
    <citation type="submission" date="2016-11" db="EMBL/GenBank/DDBJ databases">
        <authorList>
            <person name="Guldener U."/>
        </authorList>
    </citation>
    <scope>NUCLEOTIDE SEQUENCE [LARGE SCALE GENOMIC DNA]</scope>
</reference>
<dbReference type="Pfam" id="PF01496">
    <property type="entry name" value="V_ATPase_I"/>
    <property type="match status" value="1"/>
</dbReference>
<evidence type="ECO:0000256" key="2">
    <source>
        <dbReference type="ARBA" id="ARBA00009904"/>
    </source>
</evidence>
<dbReference type="PIRSF" id="PIRSF001293">
    <property type="entry name" value="ATP6V0A1"/>
    <property type="match status" value="1"/>
</dbReference>
<dbReference type="GO" id="GO:0051117">
    <property type="term" value="F:ATPase binding"/>
    <property type="evidence" value="ECO:0007669"/>
    <property type="project" value="TreeGrafter"/>
</dbReference>
<keyword evidence="7" id="KW-0406">Ion transport</keyword>
<feature type="transmembrane region" description="Helical" evidence="10">
    <location>
        <begin position="945"/>
        <end position="966"/>
    </location>
</feature>
<dbReference type="GO" id="GO:0046961">
    <property type="term" value="F:proton-transporting ATPase activity, rotational mechanism"/>
    <property type="evidence" value="ECO:0007669"/>
    <property type="project" value="InterPro"/>
</dbReference>
<evidence type="ECO:0000256" key="7">
    <source>
        <dbReference type="ARBA" id="ARBA00023065"/>
    </source>
</evidence>
<keyword evidence="6 10" id="KW-1133">Transmembrane helix</keyword>
<evidence type="ECO:0000256" key="6">
    <source>
        <dbReference type="ARBA" id="ARBA00022989"/>
    </source>
</evidence>
<feature type="transmembrane region" description="Helical" evidence="10">
    <location>
        <begin position="578"/>
        <end position="602"/>
    </location>
</feature>
<keyword evidence="3" id="KW-0813">Transport</keyword>
<dbReference type="GO" id="GO:0007035">
    <property type="term" value="P:vacuolar acidification"/>
    <property type="evidence" value="ECO:0007669"/>
    <property type="project" value="TreeGrafter"/>
</dbReference>
<comment type="subcellular location">
    <subcellularLocation>
        <location evidence="1">Membrane</location>
        <topology evidence="1">Multi-pass membrane protein</topology>
    </subcellularLocation>
</comment>
<dbReference type="GO" id="GO:0000329">
    <property type="term" value="C:fungal-type vacuole membrane"/>
    <property type="evidence" value="ECO:0007669"/>
    <property type="project" value="TreeGrafter"/>
</dbReference>
<feature type="transmembrane region" description="Helical" evidence="10">
    <location>
        <begin position="701"/>
        <end position="722"/>
    </location>
</feature>
<dbReference type="AlphaFoldDB" id="A0A1L0CNJ3"/>
<evidence type="ECO:0000256" key="5">
    <source>
        <dbReference type="ARBA" id="ARBA00022781"/>
    </source>
</evidence>
<dbReference type="EMBL" id="FQNF01000051">
    <property type="protein sequence ID" value="SGZ40469.1"/>
    <property type="molecule type" value="Genomic_DNA"/>
</dbReference>
<dbReference type="GO" id="GO:0000220">
    <property type="term" value="C:vacuolar proton-transporting V-type ATPase, V0 domain"/>
    <property type="evidence" value="ECO:0007669"/>
    <property type="project" value="InterPro"/>
</dbReference>
<comment type="similarity">
    <text evidence="2">Belongs to the V-ATPase 116 kDa subunit family.</text>
</comment>
<keyword evidence="5" id="KW-0375">Hydrogen ion transport</keyword>
<evidence type="ECO:0000256" key="10">
    <source>
        <dbReference type="SAM" id="Phobius"/>
    </source>
</evidence>
<name>A0A1L0CNJ3_9ASCO</name>
<keyword evidence="9" id="KW-0175">Coiled coil</keyword>
<dbReference type="OrthoDB" id="10264220at2759"/>